<sequence>MIKLFHVTKQYRPEVPPALEDVNLTLEDGEFVYLVGASGAGKSTLLKLILMQEFPTHGEVVVAGFTTAGMTRKKILTLRRRVGMVFQDFRLLQDRSVFENVALPLRLFGNYSDYQIRDRVNNVLDQVGLGHKDEAFPTELSGGEQQRVALARAISNRPFVLLADEPTANLDPYTSEDIINTIRRIHKAGTSVILATHKMELVENSGERYVRLDNGTIVEDWVDPLRGVAAR</sequence>
<evidence type="ECO:0000259" key="10">
    <source>
        <dbReference type="PROSITE" id="PS50893"/>
    </source>
</evidence>
<keyword evidence="6 9" id="KW-0067">ATP-binding</keyword>
<dbReference type="PROSITE" id="PS50893">
    <property type="entry name" value="ABC_TRANSPORTER_2"/>
    <property type="match status" value="1"/>
</dbReference>
<dbReference type="GO" id="GO:0016887">
    <property type="term" value="F:ATP hydrolysis activity"/>
    <property type="evidence" value="ECO:0007669"/>
    <property type="project" value="InterPro"/>
</dbReference>
<comment type="similarity">
    <text evidence="1 9">Belongs to the ABC transporter superfamily.</text>
</comment>
<dbReference type="GO" id="GO:0051301">
    <property type="term" value="P:cell division"/>
    <property type="evidence" value="ECO:0007669"/>
    <property type="project" value="UniProtKB-UniRule"/>
</dbReference>
<dbReference type="InterPro" id="IPR017871">
    <property type="entry name" value="ABC_transporter-like_CS"/>
</dbReference>
<protein>
    <recommendedName>
        <fullName evidence="2 9">Cell division ATP-binding protein FtsE</fullName>
    </recommendedName>
</protein>
<evidence type="ECO:0000256" key="9">
    <source>
        <dbReference type="RuleBase" id="RU365094"/>
    </source>
</evidence>
<keyword evidence="3 9" id="KW-1003">Cell membrane</keyword>
<dbReference type="Gene3D" id="3.40.50.300">
    <property type="entry name" value="P-loop containing nucleotide triphosphate hydrolases"/>
    <property type="match status" value="1"/>
</dbReference>
<dbReference type="NCBIfam" id="TIGR02673">
    <property type="entry name" value="FtsE"/>
    <property type="match status" value="1"/>
</dbReference>
<comment type="function">
    <text evidence="9">Part of the ABC transporter FtsEX involved in cellular division.</text>
</comment>
<dbReference type="PROSITE" id="PS00211">
    <property type="entry name" value="ABC_TRANSPORTER_1"/>
    <property type="match status" value="1"/>
</dbReference>
<dbReference type="SMART" id="SM00382">
    <property type="entry name" value="AAA"/>
    <property type="match status" value="1"/>
</dbReference>
<organism evidence="11 12">
    <name type="scientific">Eiseniibacteriota bacterium</name>
    <dbReference type="NCBI Taxonomy" id="2212470"/>
    <lineage>
        <taxon>Bacteria</taxon>
        <taxon>Candidatus Eiseniibacteriota</taxon>
    </lineage>
</organism>
<dbReference type="EMBL" id="JABDJR010000380">
    <property type="protein sequence ID" value="NNF07005.1"/>
    <property type="molecule type" value="Genomic_DNA"/>
</dbReference>
<dbReference type="InterPro" id="IPR005286">
    <property type="entry name" value="Cell_div_FtsE"/>
</dbReference>
<evidence type="ECO:0000256" key="8">
    <source>
        <dbReference type="ARBA" id="ARBA00023306"/>
    </source>
</evidence>
<dbReference type="AlphaFoldDB" id="A0A7Y2EBQ5"/>
<dbReference type="PANTHER" id="PTHR24220:SF470">
    <property type="entry name" value="CELL DIVISION ATP-BINDING PROTEIN FTSE"/>
    <property type="match status" value="1"/>
</dbReference>
<dbReference type="PANTHER" id="PTHR24220">
    <property type="entry name" value="IMPORT ATP-BINDING PROTEIN"/>
    <property type="match status" value="1"/>
</dbReference>
<comment type="subunit">
    <text evidence="9">Homodimer. Forms a membrane-associated complex with FtsX.</text>
</comment>
<dbReference type="InterPro" id="IPR003593">
    <property type="entry name" value="AAA+_ATPase"/>
</dbReference>
<dbReference type="GO" id="GO:0022857">
    <property type="term" value="F:transmembrane transporter activity"/>
    <property type="evidence" value="ECO:0007669"/>
    <property type="project" value="TreeGrafter"/>
</dbReference>
<dbReference type="GO" id="GO:0005524">
    <property type="term" value="F:ATP binding"/>
    <property type="evidence" value="ECO:0007669"/>
    <property type="project" value="UniProtKB-UniRule"/>
</dbReference>
<dbReference type="GO" id="GO:0005886">
    <property type="term" value="C:plasma membrane"/>
    <property type="evidence" value="ECO:0007669"/>
    <property type="project" value="UniProtKB-SubCell"/>
</dbReference>
<comment type="caution">
    <text evidence="11">The sequence shown here is derived from an EMBL/GenBank/DDBJ whole genome shotgun (WGS) entry which is preliminary data.</text>
</comment>
<dbReference type="FunFam" id="3.40.50.300:FF:000056">
    <property type="entry name" value="Cell division ATP-binding protein FtsE"/>
    <property type="match status" value="1"/>
</dbReference>
<keyword evidence="7 9" id="KW-0472">Membrane</keyword>
<evidence type="ECO:0000256" key="4">
    <source>
        <dbReference type="ARBA" id="ARBA00022618"/>
    </source>
</evidence>
<accession>A0A7Y2EBQ5</accession>
<feature type="domain" description="ABC transporter" evidence="10">
    <location>
        <begin position="2"/>
        <end position="230"/>
    </location>
</feature>
<keyword evidence="8 9" id="KW-0131">Cell cycle</keyword>
<evidence type="ECO:0000313" key="12">
    <source>
        <dbReference type="Proteomes" id="UP000547674"/>
    </source>
</evidence>
<name>A0A7Y2EBQ5_UNCEI</name>
<evidence type="ECO:0000313" key="11">
    <source>
        <dbReference type="EMBL" id="NNF07005.1"/>
    </source>
</evidence>
<keyword evidence="4 9" id="KW-0132">Cell division</keyword>
<evidence type="ECO:0000256" key="1">
    <source>
        <dbReference type="ARBA" id="ARBA00005417"/>
    </source>
</evidence>
<dbReference type="Pfam" id="PF00005">
    <property type="entry name" value="ABC_tran"/>
    <property type="match status" value="1"/>
</dbReference>
<evidence type="ECO:0000256" key="6">
    <source>
        <dbReference type="ARBA" id="ARBA00022840"/>
    </source>
</evidence>
<evidence type="ECO:0000256" key="3">
    <source>
        <dbReference type="ARBA" id="ARBA00022475"/>
    </source>
</evidence>
<dbReference type="InterPro" id="IPR027417">
    <property type="entry name" value="P-loop_NTPase"/>
</dbReference>
<comment type="subcellular location">
    <subcellularLocation>
        <location evidence="9">Cell membrane</location>
        <topology evidence="9">Peripheral membrane protein</topology>
        <orientation evidence="9">Cytoplasmic side</orientation>
    </subcellularLocation>
</comment>
<proteinExistence type="inferred from homology"/>
<evidence type="ECO:0000256" key="7">
    <source>
        <dbReference type="ARBA" id="ARBA00023136"/>
    </source>
</evidence>
<evidence type="ECO:0000256" key="5">
    <source>
        <dbReference type="ARBA" id="ARBA00022741"/>
    </source>
</evidence>
<gene>
    <name evidence="9 11" type="primary">ftsE</name>
    <name evidence="11" type="ORF">HKN21_09610</name>
</gene>
<dbReference type="SUPFAM" id="SSF52540">
    <property type="entry name" value="P-loop containing nucleoside triphosphate hydrolases"/>
    <property type="match status" value="1"/>
</dbReference>
<evidence type="ECO:0000256" key="2">
    <source>
        <dbReference type="ARBA" id="ARBA00020019"/>
    </source>
</evidence>
<keyword evidence="5 9" id="KW-0547">Nucleotide-binding</keyword>
<dbReference type="Proteomes" id="UP000547674">
    <property type="component" value="Unassembled WGS sequence"/>
</dbReference>
<dbReference type="InterPro" id="IPR003439">
    <property type="entry name" value="ABC_transporter-like_ATP-bd"/>
</dbReference>
<reference evidence="11 12" key="1">
    <citation type="submission" date="2020-03" db="EMBL/GenBank/DDBJ databases">
        <title>Metabolic flexibility allows generalist bacteria to become dominant in a frequently disturbed ecosystem.</title>
        <authorList>
            <person name="Chen Y.-J."/>
            <person name="Leung P.M."/>
            <person name="Bay S.K."/>
            <person name="Hugenholtz P."/>
            <person name="Kessler A.J."/>
            <person name="Shelley G."/>
            <person name="Waite D.W."/>
            <person name="Cook P.L."/>
            <person name="Greening C."/>
        </authorList>
    </citation>
    <scope>NUCLEOTIDE SEQUENCE [LARGE SCALE GENOMIC DNA]</scope>
    <source>
        <strain evidence="11">SS_bin_28</strain>
    </source>
</reference>
<dbReference type="InterPro" id="IPR015854">
    <property type="entry name" value="ABC_transpr_LolD-like"/>
</dbReference>